<organism evidence="2 3">
    <name type="scientific">Sphingobacterium kitahiroshimense</name>
    <dbReference type="NCBI Taxonomy" id="470446"/>
    <lineage>
        <taxon>Bacteria</taxon>
        <taxon>Pseudomonadati</taxon>
        <taxon>Bacteroidota</taxon>
        <taxon>Sphingobacteriia</taxon>
        <taxon>Sphingobacteriales</taxon>
        <taxon>Sphingobacteriaceae</taxon>
        <taxon>Sphingobacterium</taxon>
    </lineage>
</organism>
<evidence type="ECO:0000256" key="1">
    <source>
        <dbReference type="SAM" id="SignalP"/>
    </source>
</evidence>
<sequence length="895" mass="103181">MKLYVLSLLFLCINFAYSQNSGSLKGTVIDHTNKPLEKATVSILMQQDSSVLSYSLTNDKGEFNLVKLPANKNLILYISHVNSSNYHQDILLNPDEKKQLDSIKLGGKLLDEVVISVAPPVRMNKDTLEYNTDFFKTRPNANAEELLKQLPGLQINMDGTIYYEGKEVSQVKVNGKDFFASDLRIATRNLDASLIKTVQVYRDKGESKKTVEDEEKLPITINLKFKKDFLKASFGKLYGSVGTRDRYEAGGLFNTFQDTLQLSFIGFGNNINRESFDYNELNQHGGLGRAENYGFNDFGGRNYNGKANDIAGGFNLNNDWGKKTKLNLMYMLKYKNEEGQNQGSQTSLYDNVKQFGENEYNSYRKSLAHNINTLFRHRMDTTAYVEFTPKLSITNNDGKTDSWMNTYTEDKKINNSKSNNTSDGYNINYDHNFHIEKQLSKKHLVSLKNTINIRNDKSEEIGNQLTEIFQNPIPNTSLWENRTNREKSSSIKTFAGYNNTSIEKLNFDFYISYNTSSSRPTQSLFYNRDNTETIHGEQFENSYSFKSQEYVTAMKFYWKPFKKLAVNFGTAYAVKDNQFDLFKINERKTTSNGYWLPNINIRYKDFDLSWSKDLESPATYQIQSIRDTLNPLMTRLSAFFYENKLQQSTRFSFNKYTQKYQLGFSAGVNYKDKSEGHRSWRDVTNGHYTIQAFQAGSTTNYNGYLYGRYNFKAGNDWVFYISQNSSLYTYQYYSSINDVDNKLTNLGINLTQEFSITWKNLIGLTPKYTYSWNKAQNSVKNNPDFIATANRTHNVGVGLNVNPIKGFSLETSYSLENRASGLSGRDNYHILNSSIYYTLKNNSQIKLTGFDILNQNRQNYWGTSGNTTYFQNTVTLRQYFLLGYIYKFKVTKLKN</sequence>
<accession>A0ABV0BUC9</accession>
<dbReference type="Proteomes" id="UP001409291">
    <property type="component" value="Unassembled WGS sequence"/>
</dbReference>
<feature type="signal peptide" evidence="1">
    <location>
        <begin position="1"/>
        <end position="18"/>
    </location>
</feature>
<dbReference type="SUPFAM" id="SSF49464">
    <property type="entry name" value="Carboxypeptidase regulatory domain-like"/>
    <property type="match status" value="1"/>
</dbReference>
<evidence type="ECO:0000313" key="2">
    <source>
        <dbReference type="EMBL" id="MEN5378160.1"/>
    </source>
</evidence>
<reference evidence="2 3" key="1">
    <citation type="submission" date="2024-04" db="EMBL/GenBank/DDBJ databases">
        <title>WGS of bacteria from Torrens River.</title>
        <authorList>
            <person name="Wyrsch E.R."/>
            <person name="Drigo B."/>
        </authorList>
    </citation>
    <scope>NUCLEOTIDE SEQUENCE [LARGE SCALE GENOMIC DNA]</scope>
    <source>
        <strain evidence="2 3">TWI391</strain>
    </source>
</reference>
<name>A0ABV0BUC9_9SPHI</name>
<gene>
    <name evidence="2" type="ORF">ABE541_12900</name>
</gene>
<dbReference type="EMBL" id="JBDJNQ010000005">
    <property type="protein sequence ID" value="MEN5378160.1"/>
    <property type="molecule type" value="Genomic_DNA"/>
</dbReference>
<proteinExistence type="predicted"/>
<dbReference type="RefSeq" id="WP_346581429.1">
    <property type="nucleotide sequence ID" value="NZ_JBDJLH010000008.1"/>
</dbReference>
<dbReference type="SUPFAM" id="SSF56935">
    <property type="entry name" value="Porins"/>
    <property type="match status" value="1"/>
</dbReference>
<dbReference type="Pfam" id="PF13620">
    <property type="entry name" value="CarboxypepD_reg"/>
    <property type="match status" value="1"/>
</dbReference>
<feature type="chain" id="PRO_5046553252" evidence="1">
    <location>
        <begin position="19"/>
        <end position="895"/>
    </location>
</feature>
<comment type="caution">
    <text evidence="2">The sequence shown here is derived from an EMBL/GenBank/DDBJ whole genome shotgun (WGS) entry which is preliminary data.</text>
</comment>
<dbReference type="InterPro" id="IPR008969">
    <property type="entry name" value="CarboxyPept-like_regulatory"/>
</dbReference>
<evidence type="ECO:0000313" key="3">
    <source>
        <dbReference type="Proteomes" id="UP001409291"/>
    </source>
</evidence>
<keyword evidence="3" id="KW-1185">Reference proteome</keyword>
<keyword evidence="1" id="KW-0732">Signal</keyword>
<protein>
    <submittedName>
        <fullName evidence="2">Carboxypeptidase regulatory-like domain-containing protein</fullName>
    </submittedName>
</protein>